<reference evidence="2" key="1">
    <citation type="journal article" date="2019" name="Philos. Trans. R. Soc. Lond., B, Biol. Sci.">
        <title>Targeted metagenomic recovery of four divergent viruses reveals shared and distinctive characteristics of giant viruses of marine eukaryotes.</title>
        <authorList>
            <person name="Needham D.M."/>
            <person name="Poirier C."/>
            <person name="Hehenberger E."/>
            <person name="Jimenez V."/>
            <person name="Swalwell J.E."/>
            <person name="Santoro A.E."/>
            <person name="Worden A.Z."/>
        </authorList>
    </citation>
    <scope>NUCLEOTIDE SEQUENCE</scope>
    <source>
        <strain evidence="2">OPacV-421</strain>
    </source>
</reference>
<feature type="transmembrane region" description="Helical" evidence="1">
    <location>
        <begin position="36"/>
        <end position="54"/>
    </location>
</feature>
<protein>
    <submittedName>
        <fullName evidence="2">Uncharacterized protein</fullName>
    </submittedName>
</protein>
<keyword evidence="1" id="KW-1133">Transmembrane helix</keyword>
<feature type="transmembrane region" description="Helical" evidence="1">
    <location>
        <begin position="84"/>
        <end position="102"/>
    </location>
</feature>
<name>A0A5J6VMA9_9VIRU</name>
<feature type="transmembrane region" description="Helical" evidence="1">
    <location>
        <begin position="7"/>
        <end position="24"/>
    </location>
</feature>
<dbReference type="EMBL" id="MN448300">
    <property type="protein sequence ID" value="QFG75170.1"/>
    <property type="molecule type" value="Genomic_DNA"/>
</dbReference>
<organism evidence="2">
    <name type="scientific">Megaviridae environmental sample</name>
    <dbReference type="NCBI Taxonomy" id="1737588"/>
    <lineage>
        <taxon>Viruses</taxon>
        <taxon>Varidnaviria</taxon>
        <taxon>Bamfordvirae</taxon>
        <taxon>Nucleocytoviricota</taxon>
        <taxon>Megaviricetes</taxon>
        <taxon>Imitervirales</taxon>
        <taxon>Mimiviridae</taxon>
        <taxon>environmental samples</taxon>
    </lineage>
</organism>
<sequence>MDDNELLLFYIVILIDIILCYLLYKFYHRFVWFDRLFIIFCLIAHMQIYISFYCDDLLCKRLRTNSDYMLFLSMGFSIWLKNKSILGICILTMLVVGLLKLYKDYCILTEEDWDNSTYILYFPILILQLIKYMSS</sequence>
<keyword evidence="1" id="KW-0812">Transmembrane</keyword>
<evidence type="ECO:0000313" key="2">
    <source>
        <dbReference type="EMBL" id="QFG75170.1"/>
    </source>
</evidence>
<proteinExistence type="predicted"/>
<evidence type="ECO:0000256" key="1">
    <source>
        <dbReference type="SAM" id="Phobius"/>
    </source>
</evidence>
<accession>A0A5J6VMA9</accession>
<keyword evidence="1" id="KW-0472">Membrane</keyword>